<evidence type="ECO:0000313" key="6">
    <source>
        <dbReference type="EMBL" id="CNL39589.1"/>
    </source>
</evidence>
<name>A0A0T9UG94_YERAL</name>
<dbReference type="eggNOG" id="COG3210">
    <property type="taxonomic scope" value="Bacteria"/>
</dbReference>
<evidence type="ECO:0000256" key="1">
    <source>
        <dbReference type="ARBA" id="ARBA00004613"/>
    </source>
</evidence>
<dbReference type="Pfam" id="PF13018">
    <property type="entry name" value="ESPR"/>
    <property type="match status" value="1"/>
</dbReference>
<dbReference type="STRING" id="1453495.AT01_1537"/>
<evidence type="ECO:0000256" key="2">
    <source>
        <dbReference type="ARBA" id="ARBA00022525"/>
    </source>
</evidence>
<gene>
    <name evidence="6" type="primary">rscA</name>
    <name evidence="6" type="ORF">ERS137965_02929</name>
</gene>
<dbReference type="InterPro" id="IPR024973">
    <property type="entry name" value="ESPR"/>
</dbReference>
<protein>
    <submittedName>
        <fullName evidence="6">Adhesin</fullName>
    </submittedName>
</protein>
<keyword evidence="4" id="KW-0812">Transmembrane</keyword>
<dbReference type="Proteomes" id="UP000041595">
    <property type="component" value="Unassembled WGS sequence"/>
</dbReference>
<dbReference type="NCBIfam" id="TIGR01901">
    <property type="entry name" value="adhes_NPXG"/>
    <property type="match status" value="1"/>
</dbReference>
<dbReference type="EMBL" id="CQEJ01000017">
    <property type="protein sequence ID" value="CNL39589.1"/>
    <property type="molecule type" value="Genomic_DNA"/>
</dbReference>
<keyword evidence="2" id="KW-0964">Secreted</keyword>
<dbReference type="InterPro" id="IPR011050">
    <property type="entry name" value="Pectin_lyase_fold/virulence"/>
</dbReference>
<dbReference type="SUPFAM" id="SSF51126">
    <property type="entry name" value="Pectin lyase-like"/>
    <property type="match status" value="1"/>
</dbReference>
<accession>A0A0T9UG94</accession>
<dbReference type="PANTHER" id="PTHR12338:SF8">
    <property type="entry name" value="HEME_HEMOPEXIN-BINDING PROTEIN"/>
    <property type="match status" value="1"/>
</dbReference>
<dbReference type="InterPro" id="IPR008638">
    <property type="entry name" value="FhaB/CdiA-like_TPS"/>
</dbReference>
<dbReference type="Pfam" id="PF05860">
    <property type="entry name" value="TPS"/>
    <property type="match status" value="1"/>
</dbReference>
<evidence type="ECO:0000259" key="5">
    <source>
        <dbReference type="SMART" id="SM00912"/>
    </source>
</evidence>
<proteinExistence type="predicted"/>
<sequence>MNSTLYKLIFCRRLGCLIAVGEFTRSYGRSFSPVGGKRVNDYKTKARVFSRLVMLMGIVPGTLSPLVFAHPPLPANGNIVVGQGVLDANNTTLTVMQQSDKLAINWGSFDIAQGNSVIYNQPGTQSIALNRVLGRDASQIYGNLKANGQVFLLNPNGILFGKGAQVDVGGLVASTKSMSNHDFINGSYTLTSLKSEGQVINQAHLRTTAGGYIALIGQQVDNQASGVINAPQGKVVLVSASRVTLNLDHGSLLGVQVQGEQVSALLKNGGLIQANEGVIQLTARGKEMLMNTVIDNTGILRAQGLSEKNGVIFLDGGSEGGVVRQQGLMDVSSSQGYGGYVILQGENIHLVAGSKIDAQGSIGGGNVLVGGGWQGKNSRIRNSRSVVMDKSANIDVSSSNKGAGGTAVLWSEYYTGFYGDIHARGGSQSGDGGQVETSSRRNLQAFGHVDTATIHGRRGRWLLDPAEVNIVSSGTETGALVQIGNIPAGYATNTQIFTPTANIAQILNSSINAQLNNGTDVTITTSNSSLLSCRWCNITLQADINKTAGGNATLTLHADGNIVSDSNITSTAGRLNLNLLAGNTTVDSVITLNNSYILLNGGDLLAKHANENNTARIELIGGRYDVGNLTLNGNTGAASQVGVNISHAANITAVGEVHISGESSNANEQGWRGVDISDGSSIVSAGDMIFEINSNSKIAWMGAFNNVSIVSGKDLAFKANGNAWGGIVFKNSKITANSGDLSFSVNGDIISGANKGIYLNASHASGENINIKSHVTGADAFLLFDGSMTATSGNINANVTTTHKGIWISGNSSVNAHKDINMKGITTGMQADADGINISGNTSNYVNIKAGANIAMVGSHSGQGAGASIVVDYANIETGNGNFTANAHGVKSMLFSNANVTANGIEVNSDATGADGIVLEGGNFTSTAGSINFNATAMNNGVFIKPNSSLNAQKNITLIGVGEANGVIIQGDSVGARNNITAQGDVAILGKNSTGSHSSINLSNLSLISESKNIDINGSSVGMGSIYINNIDFNASLGNVSIYAETNSPLASSQSAALILEGNNTLVAKNGSFTGNALNITQGVGIGFRSGNTFSVDGNVAFHGVTDGVDTASRGIDFHGSNTFNIAKGSQLAFLGENKGASDTTGGDGITHSGATMLTINNNGSLTMEGRSSSGTGINFPTSNNTVILHGEGDTLIKGSSIAGTGVSLSGIVNNSSGPVTLVGASTNGTGVHLFSAEHQINRINVTGHSAHAEGLRMSGNTTITDTTLTGKSINGSGVTVDSLPGSSGVANTILDNITLNGRSNNGIGMEITRDINGINQSTINGITDGIGYGINIKENINVTGTSQADLLTINGIAITGSGDGIKLNGNNDLSNTSLYGSAVDGIGLDISGSLTDGINTGLTGTASGAGIGVQVNGSLSESVVNGTSASGIGVQVKGTLDDSRINGVSASGSGVKVDGETVLNNTVLMGNSAEGKGVEISGDLIGDFGSTVHGDTVNGTGVYVSHDLNLTSDGTGGLLIISSNATGEQGSGVMLMGNNTLDNIKLSGNATAGIGININGPFTHSGNTTVDGKATDGDGIQLNGAVAGGRIEGGSTNGRGINVSGDSSLNNAILNGNSINGKGVEIAGNLASSNGSAVYGDTVNGTGVEVDISTHLNGGDGVDLLVISGNAHGEKGTGVTLDGFNILDNTSLAGNATNGTGIDISGLQQNEGNTTIVGKAVGGNGVQLAGAVSGAMVSGISDMGSGIKVDGNTQLHNATLNGSSTDGRGMEIVGNLSGAHGSVVQGNTTNGIGVYVGKDATLSGGGEDDSLQVSGNAHGEQGIGVTLGGFNILDNTSLNGNATDGHGVELSGPVTNSGNTTVNGIASNSGHGVHVNGTVSGGAISGNSGNNHGVLLNDAAIVSDIMIGGSSTMTRKLSVLITLPESVGENVTINGQAVDKNNLDDYTVADSIVTTNTSVNTTVNTTVNTNTAANTQAALISPERTTTVAGATVMPLQEGSQPDLLLIKRNQILSSLEGHTSPAPIVIESEHDISANISVDVCLPEGVNTPPQPCDTHVLGRWKPLPAISDLK</sequence>
<feature type="transmembrane region" description="Helical" evidence="4">
    <location>
        <begin position="48"/>
        <end position="68"/>
    </location>
</feature>
<organism evidence="6 7">
    <name type="scientific">Yersinia aldovae</name>
    <dbReference type="NCBI Taxonomy" id="29483"/>
    <lineage>
        <taxon>Bacteria</taxon>
        <taxon>Pseudomonadati</taxon>
        <taxon>Pseudomonadota</taxon>
        <taxon>Gammaproteobacteria</taxon>
        <taxon>Enterobacterales</taxon>
        <taxon>Yersiniaceae</taxon>
        <taxon>Yersinia</taxon>
    </lineage>
</organism>
<keyword evidence="4" id="KW-0472">Membrane</keyword>
<keyword evidence="4" id="KW-1133">Transmembrane helix</keyword>
<dbReference type="InterPro" id="IPR050909">
    <property type="entry name" value="Bact_Autotransporter_VF"/>
</dbReference>
<dbReference type="SMART" id="SM00912">
    <property type="entry name" value="Haemagg_act"/>
    <property type="match status" value="1"/>
</dbReference>
<keyword evidence="3" id="KW-0732">Signal</keyword>
<dbReference type="InterPro" id="IPR006626">
    <property type="entry name" value="PbH1"/>
</dbReference>
<dbReference type="InterPro" id="IPR012334">
    <property type="entry name" value="Pectin_lyas_fold"/>
</dbReference>
<dbReference type="SMART" id="SM00710">
    <property type="entry name" value="PbH1"/>
    <property type="match status" value="15"/>
</dbReference>
<evidence type="ECO:0000256" key="3">
    <source>
        <dbReference type="ARBA" id="ARBA00022729"/>
    </source>
</evidence>
<dbReference type="Gene3D" id="2.160.20.10">
    <property type="entry name" value="Single-stranded right-handed beta-helix, Pectin lyase-like"/>
    <property type="match status" value="1"/>
</dbReference>
<reference evidence="6 7" key="1">
    <citation type="submission" date="2015-03" db="EMBL/GenBank/DDBJ databases">
        <authorList>
            <person name="Murphy D."/>
        </authorList>
    </citation>
    <scope>NUCLEOTIDE SEQUENCE [LARGE SCALE GENOMIC DNA]</scope>
    <source>
        <strain evidence="6 7">IP06005</strain>
    </source>
</reference>
<evidence type="ECO:0000256" key="4">
    <source>
        <dbReference type="SAM" id="Phobius"/>
    </source>
</evidence>
<evidence type="ECO:0000313" key="7">
    <source>
        <dbReference type="Proteomes" id="UP000041595"/>
    </source>
</evidence>
<dbReference type="PANTHER" id="PTHR12338">
    <property type="entry name" value="AUTOTRANSPORTER"/>
    <property type="match status" value="1"/>
</dbReference>
<comment type="subcellular location">
    <subcellularLocation>
        <location evidence="1">Secreted</location>
    </subcellularLocation>
</comment>
<dbReference type="GO" id="GO:0005576">
    <property type="term" value="C:extracellular region"/>
    <property type="evidence" value="ECO:0007669"/>
    <property type="project" value="UniProtKB-SubCell"/>
</dbReference>
<dbReference type="RefSeq" id="WP_049596181.1">
    <property type="nucleotide sequence ID" value="NZ_CQEJ01000017.1"/>
</dbReference>
<feature type="domain" description="Filamentous haemagglutinin FhaB/tRNA nuclease CdiA-like TPS" evidence="5">
    <location>
        <begin position="70"/>
        <end position="182"/>
    </location>
</feature>